<feature type="region of interest" description="Disordered" evidence="1">
    <location>
        <begin position="204"/>
        <end position="236"/>
    </location>
</feature>
<evidence type="ECO:0000259" key="4">
    <source>
        <dbReference type="Pfam" id="PF05424"/>
    </source>
</evidence>
<dbReference type="Pfam" id="PF05424">
    <property type="entry name" value="Duffy_binding"/>
    <property type="match status" value="2"/>
</dbReference>
<feature type="compositionally biased region" description="Acidic residues" evidence="1">
    <location>
        <begin position="1273"/>
        <end position="1288"/>
    </location>
</feature>
<feature type="region of interest" description="Disordered" evidence="1">
    <location>
        <begin position="596"/>
        <end position="626"/>
    </location>
</feature>
<feature type="compositionally biased region" description="Polar residues" evidence="1">
    <location>
        <begin position="426"/>
        <end position="437"/>
    </location>
</feature>
<feature type="compositionally biased region" description="Polar residues" evidence="1">
    <location>
        <begin position="800"/>
        <end position="812"/>
    </location>
</feature>
<feature type="region of interest" description="Disordered" evidence="1">
    <location>
        <begin position="360"/>
        <end position="388"/>
    </location>
</feature>
<name>A0A060RR34_PLARE</name>
<dbReference type="InterPro" id="IPR004258">
    <property type="entry name" value="DBL"/>
</dbReference>
<evidence type="ECO:0000313" key="7">
    <source>
        <dbReference type="EMBL" id="CDO61901.1"/>
    </source>
</evidence>
<feature type="region of interest" description="Disordered" evidence="1">
    <location>
        <begin position="800"/>
        <end position="825"/>
    </location>
</feature>
<feature type="domain" description="Duffy-binding-like" evidence="3">
    <location>
        <begin position="1114"/>
        <end position="1261"/>
    </location>
</feature>
<feature type="domain" description="Cysteine-rich interdomain region 1 gamma" evidence="5">
    <location>
        <begin position="1037"/>
        <end position="1098"/>
    </location>
</feature>
<dbReference type="GO" id="GO:0016020">
    <property type="term" value="C:membrane"/>
    <property type="evidence" value="ECO:0007669"/>
    <property type="project" value="InterPro"/>
</dbReference>
<feature type="domain" description="Duffy-binding-like" evidence="6">
    <location>
        <begin position="842"/>
        <end position="994"/>
    </location>
</feature>
<dbReference type="Pfam" id="PF22672">
    <property type="entry name" value="DBL_C"/>
    <property type="match status" value="1"/>
</dbReference>
<sequence>MKCHKPRGSAECSDHTPLDDYIPQRLRWMTEWAEWYCKVQSQAYEKLEQACRTCKNNGQSCWNNSPGCTQCADQCKEYGEKVQPWKKQWETIKNKYETLYEQARTEVKNKKPSAYDDGKPDYDQVVHFLTQLIRQSSGGKGGKGVETTNSPYATAGGYIHQEARTRECQEQKLFCNNNGNMDKYVFKDPPKDYVQACGCNKRLEPPSKPPAAEGPDERARIDRGDTAPRPAPPPEAKVDVCEIVKSVLNVKTLKEACPTKYGKDAPNARNKNCFVIITATWISMFLRILQRTMFRPVVATRGWNLHQNLQLQRDLTREHEDRGDTAPRPAPPPEAKVDVCEIVKSVLNVKTLKEACPTKYGKDAPSSWKCVSSGTTGASGKDTGGICVPPRRRKLYVTPLSKWAEKQLKTQEGRSNTVSEGGDQKGQVSAGSSSENPKNSEATLNAASSTSSHTNATQLLRDAFIESAAVETFFLWHRYKKEWEHKNRKSQEDGLGIGLGLGVGAGVPQIPFASPSVGPVGPVGARGPRGPMGPTVGHVGSPGQLLTEPPSLVPFVPVSNGDSVFGNSGSIFRSNAQDEGPQTGLMDYRLTGARGVTGSLTTPVPLGTSSDTSDPNDPKNLSSGTIPPSFLRQMFYTIADYRDILVGVNDDVAEALEKSVYKDPSDDKNNNITMKKLSETIRKAIEKILPKNSDNNQATGGRNRSTGVQTPSQPGDTPSSWWKLHAPSIWKGMVCALTYTDTDPETEEKRNNDNNNKLTKNDDVYNKFFGTTSTPTDNQPTTNNGTFHKQYEYETVKLEQNSDTEALRSNASREAPPSSPANGSTKLAEFVTRPAYFRWLEEWGTEFCGMRKKMLEQLHKECRGENASGDPTYCSGDGHNCEEPDNQHNKMSADPYCPSCYEQCRKYRKWIDLKFEEYKNQKNKYNEEHKKLKEVNSNEDYQKLEGYKSSENFLKELKHCKNDQTDGDQGGEKNSDSNNKIDFDNPLKTFGHSKYCKTCPPKKVNCNGRGGTNECTPDKVNTWQSVFNGMRGNGEKSTIDVQMIDRRAPFIEEYLNESQKSEKSNDSFKTSRLFKGIRKQNWECRYKDKNTDVCKLNNFDPEIDLNEYTTFKVLLIYWLEDFLYGYYLLKKRKIIEKCTQNGEKACSVEGNSKNGCVCVKDWVNQKKKEWDQIKNYYDDNFKGDDEPIYSRIKSFFEQGLFGIDLKKGKGNYKSLEEYEKSVGCYCAENSKEGEDANKKDIVECIHKYLETKISDCKTKHSVANPAQCKDPTPDVEDDDPLEEEENPEEANKMIPQICGDMPKETTKEEPEEKCEEAPSPGEDKKEVDEEKPKGEDATPELPVPTAGGDDNKSPKDTVEEKKAEEKLAPAKPKGSKRRTQRETKPPKLFEIPITEPLQKAMISNTLMWSIGIGFTALSYWFLK</sequence>
<feature type="region of interest" description="Disordered" evidence="1">
    <location>
        <begin position="407"/>
        <end position="452"/>
    </location>
</feature>
<reference evidence="7" key="1">
    <citation type="submission" date="2014-01" db="EMBL/GenBank/DDBJ databases">
        <authorList>
            <person name="Aslett M."/>
        </authorList>
    </citation>
    <scope>NUCLEOTIDE SEQUENCE</scope>
    <source>
        <strain evidence="7">CDC</strain>
    </source>
</reference>
<dbReference type="Pfam" id="PF03011">
    <property type="entry name" value="PFEMP"/>
    <property type="match status" value="1"/>
</dbReference>
<dbReference type="InterPro" id="IPR042202">
    <property type="entry name" value="Duffy-ag-bd_sf"/>
</dbReference>
<feature type="compositionally biased region" description="Polar residues" evidence="1">
    <location>
        <begin position="692"/>
        <end position="720"/>
    </location>
</feature>
<reference evidence="7" key="2">
    <citation type="submission" date="2014-05" db="EMBL/GenBank/DDBJ databases">
        <title>The genome sequences of chimpanzee malaria parasites reveal the path to human adaptation.</title>
        <authorList>
            <person name="Otto T.D."/>
            <person name="Rayner J.C."/>
            <person name="Boehme U."/>
            <person name="Pain A."/>
            <person name="Spottiswoode N."/>
            <person name="Sanders M."/>
            <person name="Quail M."/>
            <person name="Ollomo B."/>
            <person name="Renaud F."/>
            <person name="Thomas A.W."/>
            <person name="Prugnolle F."/>
            <person name="Conway D.J."/>
            <person name="Newbold C."/>
            <person name="Berriman M."/>
        </authorList>
    </citation>
    <scope>NUCLEOTIDE SEQUENCE [LARGE SCALE GENOMIC DNA]</scope>
    <source>
        <strain evidence="7">CDC</strain>
    </source>
</reference>
<feature type="region of interest" description="Disordered" evidence="1">
    <location>
        <begin position="744"/>
        <end position="786"/>
    </location>
</feature>
<organism evidence="7 8">
    <name type="scientific">Plasmodium reichenowi</name>
    <dbReference type="NCBI Taxonomy" id="5854"/>
    <lineage>
        <taxon>Eukaryota</taxon>
        <taxon>Sar</taxon>
        <taxon>Alveolata</taxon>
        <taxon>Apicomplexa</taxon>
        <taxon>Aconoidasida</taxon>
        <taxon>Haemosporida</taxon>
        <taxon>Plasmodiidae</taxon>
        <taxon>Plasmodium</taxon>
        <taxon>Plasmodium (Laverania)</taxon>
    </lineage>
</organism>
<dbReference type="FunFam" id="1.20.58.830:FF:000002">
    <property type="entry name" value="Erythrocyte membrane protein 1, PfEMP1"/>
    <property type="match status" value="1"/>
</dbReference>
<accession>A0A060RR34</accession>
<feature type="region of interest" description="Disordered" evidence="1">
    <location>
        <begin position="1261"/>
        <end position="1390"/>
    </location>
</feature>
<dbReference type="InterPro" id="IPR054595">
    <property type="entry name" value="DBL_C"/>
</dbReference>
<feature type="compositionally biased region" description="Basic and acidic residues" evidence="1">
    <location>
        <begin position="1301"/>
        <end position="1310"/>
    </location>
</feature>
<feature type="transmembrane region" description="Helical" evidence="2">
    <location>
        <begin position="1405"/>
        <end position="1422"/>
    </location>
</feature>
<feature type="region of interest" description="Disordered" evidence="1">
    <location>
        <begin position="314"/>
        <end position="334"/>
    </location>
</feature>
<dbReference type="Gene3D" id="1.20.58.830">
    <property type="match status" value="2"/>
</dbReference>
<dbReference type="Gene3D" id="1.20.1310.20">
    <property type="entry name" value="Duffy-antigen binding domain"/>
    <property type="match status" value="2"/>
</dbReference>
<feature type="compositionally biased region" description="Low complexity" evidence="1">
    <location>
        <begin position="439"/>
        <end position="452"/>
    </location>
</feature>
<protein>
    <submittedName>
        <fullName evidence="7">Erythrocyte membrane protein 1, EMP1</fullName>
    </submittedName>
</protein>
<keyword evidence="8" id="KW-1185">Reference proteome</keyword>
<gene>
    <name evidence="7" type="primary">VAR</name>
    <name evidence="7" type="ORF">PRCDC_0053400</name>
</gene>
<evidence type="ECO:0000256" key="2">
    <source>
        <dbReference type="SAM" id="Phobius"/>
    </source>
</evidence>
<keyword evidence="2" id="KW-0472">Membrane</keyword>
<feature type="compositionally biased region" description="Basic and acidic residues" evidence="1">
    <location>
        <begin position="314"/>
        <end position="325"/>
    </location>
</feature>
<feature type="compositionally biased region" description="Basic and acidic residues" evidence="1">
    <location>
        <begin position="1349"/>
        <end position="1368"/>
    </location>
</feature>
<keyword evidence="2" id="KW-0812">Transmembrane</keyword>
<feature type="compositionally biased region" description="Basic and acidic residues" evidence="1">
    <location>
        <begin position="1321"/>
        <end position="1336"/>
    </location>
</feature>
<dbReference type="Gene3D" id="1.20.58.1930">
    <property type="match status" value="1"/>
</dbReference>
<dbReference type="InterPro" id="IPR041480">
    <property type="entry name" value="CIDR1_gamma"/>
</dbReference>
<proteinExistence type="predicted"/>
<evidence type="ECO:0000256" key="1">
    <source>
        <dbReference type="SAM" id="MobiDB-lite"/>
    </source>
</evidence>
<feature type="domain" description="Duffy-antigen binding" evidence="4">
    <location>
        <begin position="385"/>
        <end position="491"/>
    </location>
</feature>
<feature type="non-terminal residue" evidence="7">
    <location>
        <position position="1423"/>
    </location>
</feature>
<evidence type="ECO:0000259" key="3">
    <source>
        <dbReference type="Pfam" id="PF03011"/>
    </source>
</evidence>
<dbReference type="Pfam" id="PF18562">
    <property type="entry name" value="CIDR1_gamma"/>
    <property type="match status" value="1"/>
</dbReference>
<feature type="compositionally biased region" description="Polar residues" evidence="1">
    <location>
        <begin position="369"/>
        <end position="378"/>
    </location>
</feature>
<feature type="region of interest" description="Disordered" evidence="1">
    <location>
        <begin position="687"/>
        <end position="721"/>
    </location>
</feature>
<feature type="compositionally biased region" description="Polar residues" evidence="1">
    <location>
        <begin position="598"/>
        <end position="626"/>
    </location>
</feature>
<dbReference type="FunFam" id="1.20.58.1930:FF:000001">
    <property type="entry name" value="Erythrocyte membrane protein 1, PfEMP1"/>
    <property type="match status" value="1"/>
</dbReference>
<dbReference type="InterPro" id="IPR008602">
    <property type="entry name" value="Duffy-antigen-binding"/>
</dbReference>
<dbReference type="Proteomes" id="UP000027581">
    <property type="component" value="Unassembled WGS sequence"/>
</dbReference>
<evidence type="ECO:0000259" key="6">
    <source>
        <dbReference type="Pfam" id="PF22672"/>
    </source>
</evidence>
<keyword evidence="2" id="KW-1133">Transmembrane helix</keyword>
<evidence type="ECO:0000259" key="5">
    <source>
        <dbReference type="Pfam" id="PF18562"/>
    </source>
</evidence>
<feature type="compositionally biased region" description="Low complexity" evidence="1">
    <location>
        <begin position="770"/>
        <end position="786"/>
    </location>
</feature>
<dbReference type="VEuPathDB" id="PlasmoDB:PRG01_0033300"/>
<feature type="region of interest" description="Disordered" evidence="1">
    <location>
        <begin position="961"/>
        <end position="985"/>
    </location>
</feature>
<feature type="compositionally biased region" description="Basic and acidic residues" evidence="1">
    <location>
        <begin position="215"/>
        <end position="226"/>
    </location>
</feature>
<dbReference type="SUPFAM" id="SSF140924">
    <property type="entry name" value="Duffy binding domain-like"/>
    <property type="match status" value="3"/>
</dbReference>
<evidence type="ECO:0000313" key="8">
    <source>
        <dbReference type="Proteomes" id="UP000027581"/>
    </source>
</evidence>
<dbReference type="VEuPathDB" id="PlasmoDB:PRCDC_0053400"/>
<feature type="domain" description="Duffy-antigen binding" evidence="4">
    <location>
        <begin position="621"/>
        <end position="762"/>
    </location>
</feature>
<dbReference type="GO" id="GO:0046789">
    <property type="term" value="F:host cell surface receptor binding"/>
    <property type="evidence" value="ECO:0007669"/>
    <property type="project" value="InterPro"/>
</dbReference>
<dbReference type="EMBL" id="HG810568">
    <property type="protein sequence ID" value="CDO61901.1"/>
    <property type="molecule type" value="Genomic_DNA"/>
</dbReference>
<dbReference type="PhylomeDB" id="A0A060RR34"/>